<dbReference type="AlphaFoldDB" id="A0A0R0CV03"/>
<comment type="caution">
    <text evidence="1">The sequence shown here is derived from an EMBL/GenBank/DDBJ whole genome shotgun (WGS) entry which is preliminary data.</text>
</comment>
<evidence type="ECO:0000313" key="2">
    <source>
        <dbReference type="Proteomes" id="UP000052052"/>
    </source>
</evidence>
<dbReference type="EMBL" id="LDJL01000007">
    <property type="protein sequence ID" value="KRG70186.1"/>
    <property type="molecule type" value="Genomic_DNA"/>
</dbReference>
<accession>A0A0R0CV03</accession>
<proteinExistence type="predicted"/>
<organism evidence="1 2">
    <name type="scientific">Pseudoxanthomonas dokdonensis</name>
    <dbReference type="NCBI Taxonomy" id="344882"/>
    <lineage>
        <taxon>Bacteria</taxon>
        <taxon>Pseudomonadati</taxon>
        <taxon>Pseudomonadota</taxon>
        <taxon>Gammaproteobacteria</taxon>
        <taxon>Lysobacterales</taxon>
        <taxon>Lysobacteraceae</taxon>
        <taxon>Pseudoxanthomonas</taxon>
    </lineage>
</organism>
<dbReference type="Proteomes" id="UP000052052">
    <property type="component" value="Unassembled WGS sequence"/>
</dbReference>
<reference evidence="1 2" key="1">
    <citation type="submission" date="2015-05" db="EMBL/GenBank/DDBJ databases">
        <title>Genome sequencing and analysis of members of genus Stenotrophomonas.</title>
        <authorList>
            <person name="Patil P.P."/>
            <person name="Midha S."/>
            <person name="Patil P.B."/>
        </authorList>
    </citation>
    <scope>NUCLEOTIDE SEQUENCE [LARGE SCALE GENOMIC DNA]</scope>
    <source>
        <strain evidence="1 2">DSM 21858</strain>
    </source>
</reference>
<dbReference type="PATRIC" id="fig|344882.3.peg.2759"/>
<keyword evidence="2" id="KW-1185">Reference proteome</keyword>
<sequence length="166" mass="17838">MAGWSLSASAAQAAAEPQPEIQRPVGKAQSVGQVHTIRQIPEACVRLEGAFTGQASQPYRYHVTRTSEQCQPRARLVDYAKARPSEASGWKLNDVIRIPSAACPSQQAVVRVWRMPEASNAPAPDGQGQTRVYLEDAKKDIASGKVANARIPLYAAGMKLEGDACP</sequence>
<evidence type="ECO:0000313" key="1">
    <source>
        <dbReference type="EMBL" id="KRG70186.1"/>
    </source>
</evidence>
<gene>
    <name evidence="1" type="ORF">ABB29_07080</name>
</gene>
<name>A0A0R0CV03_9GAMM</name>
<protein>
    <submittedName>
        <fullName evidence="1">Uncharacterized protein</fullName>
    </submittedName>
</protein>